<protein>
    <recommendedName>
        <fullName evidence="1">F-box domain-containing protein</fullName>
    </recommendedName>
</protein>
<keyword evidence="3" id="KW-1185">Reference proteome</keyword>
<dbReference type="Pfam" id="PF12937">
    <property type="entry name" value="F-box-like"/>
    <property type="match status" value="1"/>
</dbReference>
<comment type="caution">
    <text evidence="2">The sequence shown here is derived from an EMBL/GenBank/DDBJ whole genome shotgun (WGS) entry which is preliminary data.</text>
</comment>
<dbReference type="AlphaFoldDB" id="A0A8H6RLG7"/>
<dbReference type="InterPro" id="IPR001810">
    <property type="entry name" value="F-box_dom"/>
</dbReference>
<dbReference type="EMBL" id="JABCIY010000092">
    <property type="protein sequence ID" value="KAF7193181.1"/>
    <property type="molecule type" value="Genomic_DNA"/>
</dbReference>
<dbReference type="SUPFAM" id="SSF81383">
    <property type="entry name" value="F-box domain"/>
    <property type="match status" value="1"/>
</dbReference>
<reference evidence="2" key="1">
    <citation type="submission" date="2020-04" db="EMBL/GenBank/DDBJ databases">
        <title>Draft genome resource of the tomato pathogen Pseudocercospora fuligena.</title>
        <authorList>
            <person name="Zaccaron A."/>
        </authorList>
    </citation>
    <scope>NUCLEOTIDE SEQUENCE</scope>
    <source>
        <strain evidence="2">PF001</strain>
    </source>
</reference>
<gene>
    <name evidence="2" type="ORF">HII31_05525</name>
</gene>
<accession>A0A8H6RLG7</accession>
<evidence type="ECO:0000313" key="3">
    <source>
        <dbReference type="Proteomes" id="UP000660729"/>
    </source>
</evidence>
<proteinExistence type="predicted"/>
<dbReference type="OrthoDB" id="3649723at2759"/>
<organism evidence="2 3">
    <name type="scientific">Pseudocercospora fuligena</name>
    <dbReference type="NCBI Taxonomy" id="685502"/>
    <lineage>
        <taxon>Eukaryota</taxon>
        <taxon>Fungi</taxon>
        <taxon>Dikarya</taxon>
        <taxon>Ascomycota</taxon>
        <taxon>Pezizomycotina</taxon>
        <taxon>Dothideomycetes</taxon>
        <taxon>Dothideomycetidae</taxon>
        <taxon>Mycosphaerellales</taxon>
        <taxon>Mycosphaerellaceae</taxon>
        <taxon>Pseudocercospora</taxon>
    </lineage>
</organism>
<dbReference type="Gene3D" id="1.20.1280.50">
    <property type="match status" value="1"/>
</dbReference>
<evidence type="ECO:0000313" key="2">
    <source>
        <dbReference type="EMBL" id="KAF7193181.1"/>
    </source>
</evidence>
<name>A0A8H6RLG7_9PEZI</name>
<evidence type="ECO:0000259" key="1">
    <source>
        <dbReference type="Pfam" id="PF12937"/>
    </source>
</evidence>
<dbReference type="InterPro" id="IPR036047">
    <property type="entry name" value="F-box-like_dom_sf"/>
</dbReference>
<dbReference type="Proteomes" id="UP000660729">
    <property type="component" value="Unassembled WGS sequence"/>
</dbReference>
<feature type="domain" description="F-box" evidence="1">
    <location>
        <begin position="13"/>
        <end position="52"/>
    </location>
</feature>
<sequence length="241" mass="28229">MTTRQHPLLNSIILHFVFQQLPQKDLLLAQRVCKTWHDLIKRSQSLQKQLFLLPDHDHVAEVEEDFQFNGLLQEHFPEFFRNKLTGCDRALGPLRDTKWLKLVDPARVRDEPVEVSRLNDIYARPEASWRRMIPCRPAPRELQMLISVRGRFGASGAFKKLKFEKPHPHLPKFLTFGLMYDIVQYFVLPSYEKRMDMRAQVEIVVPAMRVPNEGLTLLQRYAAGSGPTNEDVRNEFWLSSH</sequence>